<feature type="region of interest" description="Disordered" evidence="2">
    <location>
        <begin position="1"/>
        <end position="98"/>
    </location>
</feature>
<dbReference type="Pfam" id="PF04519">
    <property type="entry name" value="Bactofilin"/>
    <property type="match status" value="1"/>
</dbReference>
<dbReference type="STRING" id="1082479.SAMN05216241_106106"/>
<dbReference type="OrthoDB" id="7349510at2"/>
<keyword evidence="4" id="KW-1185">Reference proteome</keyword>
<evidence type="ECO:0000313" key="4">
    <source>
        <dbReference type="Proteomes" id="UP000199415"/>
    </source>
</evidence>
<dbReference type="InterPro" id="IPR007607">
    <property type="entry name" value="BacA/B"/>
</dbReference>
<accession>A0A1G7S5U0</accession>
<gene>
    <name evidence="3" type="ORF">SAMN05216241_106106</name>
</gene>
<feature type="compositionally biased region" description="Low complexity" evidence="2">
    <location>
        <begin position="212"/>
        <end position="226"/>
    </location>
</feature>
<dbReference type="RefSeq" id="WP_090020124.1">
    <property type="nucleotide sequence ID" value="NZ_FNCE01000006.1"/>
</dbReference>
<sequence>MFGKRTKQQPKQDTRREPSAAPASPAGEGDGDAPGESKPGGSAQASAPVQPERPTRPDPSAVLNRQPTPPVNPEPSRQASNNRQRGKTAPAQDEDAGNKLIVGQNIRMSGEIAACDKLLVEGMVEADLTETRELEVAPTGSFKGSAVIDVAEIAGRFEGDLVVRERLNLRANGQVHGTIRYRALEIESGGRIGGTLVELSAEEAERYRTDDTAAQPANGAADPAAEPARDAAGDALDTPDDPLAAAGVGDEAVRQQDG</sequence>
<name>A0A1G7S5U0_9PROT</name>
<evidence type="ECO:0000256" key="2">
    <source>
        <dbReference type="SAM" id="MobiDB-lite"/>
    </source>
</evidence>
<feature type="region of interest" description="Disordered" evidence="2">
    <location>
        <begin position="203"/>
        <end position="258"/>
    </location>
</feature>
<organism evidence="3 4">
    <name type="scientific">Limimonas halophila</name>
    <dbReference type="NCBI Taxonomy" id="1082479"/>
    <lineage>
        <taxon>Bacteria</taxon>
        <taxon>Pseudomonadati</taxon>
        <taxon>Pseudomonadota</taxon>
        <taxon>Alphaproteobacteria</taxon>
        <taxon>Rhodospirillales</taxon>
        <taxon>Rhodovibrionaceae</taxon>
        <taxon>Limimonas</taxon>
    </lineage>
</organism>
<dbReference type="PANTHER" id="PTHR35024:SF4">
    <property type="entry name" value="POLYMER-FORMING CYTOSKELETAL PROTEIN"/>
    <property type="match status" value="1"/>
</dbReference>
<reference evidence="3 4" key="1">
    <citation type="submission" date="2016-10" db="EMBL/GenBank/DDBJ databases">
        <authorList>
            <person name="de Groot N.N."/>
        </authorList>
    </citation>
    <scope>NUCLEOTIDE SEQUENCE [LARGE SCALE GENOMIC DNA]</scope>
    <source>
        <strain evidence="3 4">DSM 25584</strain>
    </source>
</reference>
<evidence type="ECO:0000256" key="1">
    <source>
        <dbReference type="ARBA" id="ARBA00044755"/>
    </source>
</evidence>
<dbReference type="PANTHER" id="PTHR35024">
    <property type="entry name" value="HYPOTHETICAL CYTOSOLIC PROTEIN"/>
    <property type="match status" value="1"/>
</dbReference>
<comment type="similarity">
    <text evidence="1">Belongs to the bactofilin family.</text>
</comment>
<dbReference type="Proteomes" id="UP000199415">
    <property type="component" value="Unassembled WGS sequence"/>
</dbReference>
<dbReference type="AlphaFoldDB" id="A0A1G7S5U0"/>
<evidence type="ECO:0000313" key="3">
    <source>
        <dbReference type="EMBL" id="SDG17550.1"/>
    </source>
</evidence>
<feature type="compositionally biased region" description="Low complexity" evidence="2">
    <location>
        <begin position="233"/>
        <end position="247"/>
    </location>
</feature>
<proteinExistence type="inferred from homology"/>
<protein>
    <submittedName>
        <fullName evidence="3">Protein CcmA, bactofilin family</fullName>
    </submittedName>
</protein>
<dbReference type="EMBL" id="FNCE01000006">
    <property type="protein sequence ID" value="SDG17550.1"/>
    <property type="molecule type" value="Genomic_DNA"/>
</dbReference>